<dbReference type="AlphaFoldDB" id="A0ABD1QAC9"/>
<organism evidence="4 5">
    <name type="scientific">Forsythia ovata</name>
    <dbReference type="NCBI Taxonomy" id="205694"/>
    <lineage>
        <taxon>Eukaryota</taxon>
        <taxon>Viridiplantae</taxon>
        <taxon>Streptophyta</taxon>
        <taxon>Embryophyta</taxon>
        <taxon>Tracheophyta</taxon>
        <taxon>Spermatophyta</taxon>
        <taxon>Magnoliopsida</taxon>
        <taxon>eudicotyledons</taxon>
        <taxon>Gunneridae</taxon>
        <taxon>Pentapetalae</taxon>
        <taxon>asterids</taxon>
        <taxon>lamiids</taxon>
        <taxon>Lamiales</taxon>
        <taxon>Oleaceae</taxon>
        <taxon>Forsythieae</taxon>
        <taxon>Forsythia</taxon>
    </lineage>
</organism>
<keyword evidence="4" id="KW-0378">Hydrolase</keyword>
<proteinExistence type="predicted"/>
<evidence type="ECO:0000313" key="5">
    <source>
        <dbReference type="Proteomes" id="UP001604277"/>
    </source>
</evidence>
<dbReference type="InterPro" id="IPR004176">
    <property type="entry name" value="Clp_R_N"/>
</dbReference>
<accession>A0ABD1QAC9</accession>
<dbReference type="Gene3D" id="1.10.1780.10">
    <property type="entry name" value="Clp, N-terminal domain"/>
    <property type="match status" value="1"/>
</dbReference>
<feature type="compositionally biased region" description="Polar residues" evidence="2">
    <location>
        <begin position="197"/>
        <end position="211"/>
    </location>
</feature>
<name>A0ABD1QAC9_9LAMI</name>
<protein>
    <submittedName>
        <fullName evidence="4">Double Clp-N motif-containing P-loop nucleoside triphosphate hydrolase superfamily protein</fullName>
    </submittedName>
</protein>
<dbReference type="InterPro" id="IPR036628">
    <property type="entry name" value="Clp_N_dom_sf"/>
</dbReference>
<feature type="compositionally biased region" description="Low complexity" evidence="2">
    <location>
        <begin position="186"/>
        <end position="196"/>
    </location>
</feature>
<dbReference type="InterPro" id="IPR051650">
    <property type="entry name" value="SL_signaling_regulator"/>
</dbReference>
<evidence type="ECO:0000256" key="1">
    <source>
        <dbReference type="PROSITE-ProRule" id="PRU01251"/>
    </source>
</evidence>
<evidence type="ECO:0000256" key="2">
    <source>
        <dbReference type="SAM" id="MobiDB-lite"/>
    </source>
</evidence>
<keyword evidence="5" id="KW-1185">Reference proteome</keyword>
<gene>
    <name evidence="4" type="ORF">Fot_48894</name>
</gene>
<dbReference type="PANTHER" id="PTHR43572">
    <property type="entry name" value="CHAPERONE PROTEIN CLPD, CHLOROPLASTIC"/>
    <property type="match status" value="1"/>
</dbReference>
<dbReference type="SUPFAM" id="SSF81923">
    <property type="entry name" value="Double Clp-N motif"/>
    <property type="match status" value="1"/>
</dbReference>
<dbReference type="GO" id="GO:0016787">
    <property type="term" value="F:hydrolase activity"/>
    <property type="evidence" value="ECO:0007669"/>
    <property type="project" value="UniProtKB-KW"/>
</dbReference>
<dbReference type="Proteomes" id="UP001604277">
    <property type="component" value="Unassembled WGS sequence"/>
</dbReference>
<evidence type="ECO:0000313" key="4">
    <source>
        <dbReference type="EMBL" id="KAL2473158.1"/>
    </source>
</evidence>
<dbReference type="PANTHER" id="PTHR43572:SF13">
    <property type="entry name" value="PROTEIN SUPPRESSOR OF MAX2 1"/>
    <property type="match status" value="1"/>
</dbReference>
<comment type="caution">
    <text evidence="4">The sequence shown here is derived from an EMBL/GenBank/DDBJ whole genome shotgun (WGS) entry which is preliminary data.</text>
</comment>
<dbReference type="PROSITE" id="PS51903">
    <property type="entry name" value="CLP_R"/>
    <property type="match status" value="1"/>
</dbReference>
<sequence length="217" mass="23935">MMMMRSGLSTIQQTLTSEAANVMNHSIAEAGRLNHGQTMPLHMAATLLSSPSGFFQCRALELCFRVALERLPTAQNMAPVMEPPISNVLMAALKRAHAHQRRRCPEQQQQPLFAVKEKLEQLIISILDYPSVNRVMREASFSSPAVKAKIEQSLNSSAHANHHASATNVSLGGTFREISPMMLSTTTELSTPPTATQSTVVRRQNCPSNSERLQKTR</sequence>
<evidence type="ECO:0000259" key="3">
    <source>
        <dbReference type="PROSITE" id="PS51903"/>
    </source>
</evidence>
<dbReference type="EMBL" id="JBFOLJ010000015">
    <property type="protein sequence ID" value="KAL2473158.1"/>
    <property type="molecule type" value="Genomic_DNA"/>
</dbReference>
<feature type="domain" description="Clp R" evidence="3">
    <location>
        <begin position="11"/>
        <end position="157"/>
    </location>
</feature>
<reference evidence="5" key="1">
    <citation type="submission" date="2024-07" db="EMBL/GenBank/DDBJ databases">
        <title>Two chromosome-level genome assemblies of Korean endemic species Abeliophyllum distichum and Forsythia ovata (Oleaceae).</title>
        <authorList>
            <person name="Jang H."/>
        </authorList>
    </citation>
    <scope>NUCLEOTIDE SEQUENCE [LARGE SCALE GENOMIC DNA]</scope>
</reference>
<feature type="region of interest" description="Disordered" evidence="2">
    <location>
        <begin position="186"/>
        <end position="217"/>
    </location>
</feature>
<keyword evidence="1" id="KW-0677">Repeat</keyword>